<dbReference type="AlphaFoldDB" id="A0A157SN93"/>
<accession>A0A157SN93</accession>
<keyword evidence="4" id="KW-1185">Reference proteome</keyword>
<name>A0A157SN93_9BORD</name>
<feature type="chain" id="PRO_5007616422" description="Lipoprotein" evidence="2">
    <location>
        <begin position="30"/>
        <end position="62"/>
    </location>
</feature>
<evidence type="ECO:0000313" key="4">
    <source>
        <dbReference type="Proteomes" id="UP000076848"/>
    </source>
</evidence>
<evidence type="ECO:0000256" key="2">
    <source>
        <dbReference type="SAM" id="SignalP"/>
    </source>
</evidence>
<feature type="region of interest" description="Disordered" evidence="1">
    <location>
        <begin position="33"/>
        <end position="53"/>
    </location>
</feature>
<evidence type="ECO:0000313" key="3">
    <source>
        <dbReference type="EMBL" id="SAI71959.1"/>
    </source>
</evidence>
<dbReference type="Proteomes" id="UP000076848">
    <property type="component" value="Unassembled WGS sequence"/>
</dbReference>
<dbReference type="STRING" id="288768.SAMEA3906486_03855"/>
<dbReference type="RefSeq" id="WP_156513447.1">
    <property type="nucleotide sequence ID" value="NZ_FKIF01000007.1"/>
</dbReference>
<evidence type="ECO:0008006" key="5">
    <source>
        <dbReference type="Google" id="ProtNLM"/>
    </source>
</evidence>
<proteinExistence type="predicted"/>
<sequence>MTTPPFLQKKTGRPLLACGALCLALLLSACGSDDDDTSPPPGDGGGGTPPAACTSAHCAPAP</sequence>
<feature type="signal peptide" evidence="2">
    <location>
        <begin position="1"/>
        <end position="29"/>
    </location>
</feature>
<reference evidence="3 4" key="1">
    <citation type="submission" date="2016-04" db="EMBL/GenBank/DDBJ databases">
        <authorList>
            <consortium name="Pathogen Informatics"/>
        </authorList>
    </citation>
    <scope>NUCLEOTIDE SEQUENCE [LARGE SCALE GENOMIC DNA]</scope>
    <source>
        <strain evidence="3 4">H050680373</strain>
    </source>
</reference>
<evidence type="ECO:0000256" key="1">
    <source>
        <dbReference type="SAM" id="MobiDB-lite"/>
    </source>
</evidence>
<gene>
    <name evidence="3" type="ORF">SAMEA3906486_03855</name>
</gene>
<dbReference type="EMBL" id="FKIF01000007">
    <property type="protein sequence ID" value="SAI71959.1"/>
    <property type="molecule type" value="Genomic_DNA"/>
</dbReference>
<keyword evidence="2" id="KW-0732">Signal</keyword>
<protein>
    <recommendedName>
        <fullName evidence="5">Lipoprotein</fullName>
    </recommendedName>
</protein>
<organism evidence="3 4">
    <name type="scientific">Bordetella ansorpii</name>
    <dbReference type="NCBI Taxonomy" id="288768"/>
    <lineage>
        <taxon>Bacteria</taxon>
        <taxon>Pseudomonadati</taxon>
        <taxon>Pseudomonadota</taxon>
        <taxon>Betaproteobacteria</taxon>
        <taxon>Burkholderiales</taxon>
        <taxon>Alcaligenaceae</taxon>
        <taxon>Bordetella</taxon>
    </lineage>
</organism>